<feature type="transmembrane region" description="Helical" evidence="1">
    <location>
        <begin position="51"/>
        <end position="76"/>
    </location>
</feature>
<keyword evidence="3" id="KW-1185">Reference proteome</keyword>
<keyword evidence="1" id="KW-0472">Membrane</keyword>
<gene>
    <name evidence="2" type="ORF">SAMN05216252_102455</name>
</gene>
<sequence>MTNDPVLDAVRELRPQGAEGWTRSDAGRETLRSVLDQAATPRATGRRSLRVAVAGGAAVVALAGGGVVAVAGGMPWGEDAGGKMMCARTLARGADLSGLPSDAVKEFDPKDPGAVCAGRWKEMWGPSEPVPTSFAACYYPGGAGKVVWPADGLGQDQACARIGARPIPAG</sequence>
<evidence type="ECO:0000256" key="1">
    <source>
        <dbReference type="SAM" id="Phobius"/>
    </source>
</evidence>
<keyword evidence="1" id="KW-0812">Transmembrane</keyword>
<reference evidence="2 3" key="1">
    <citation type="submission" date="2017-06" db="EMBL/GenBank/DDBJ databases">
        <authorList>
            <person name="Kim H.J."/>
            <person name="Triplett B.A."/>
        </authorList>
    </citation>
    <scope>NUCLEOTIDE SEQUENCE [LARGE SCALE GENOMIC DNA]</scope>
    <source>
        <strain evidence="2 3">CGMCC 4.1858</strain>
    </source>
</reference>
<dbReference type="RefSeq" id="WP_089222586.1">
    <property type="nucleotide sequence ID" value="NZ_FZOF01000002.1"/>
</dbReference>
<protein>
    <submittedName>
        <fullName evidence="2">Uncharacterized protein</fullName>
    </submittedName>
</protein>
<dbReference type="OrthoDB" id="4144450at2"/>
<dbReference type="Proteomes" id="UP000198280">
    <property type="component" value="Unassembled WGS sequence"/>
</dbReference>
<proteinExistence type="predicted"/>
<accession>A0A239B8T0</accession>
<dbReference type="EMBL" id="FZOF01000002">
    <property type="protein sequence ID" value="SNS04149.1"/>
    <property type="molecule type" value="Genomic_DNA"/>
</dbReference>
<organism evidence="2 3">
    <name type="scientific">Actinacidiphila glaucinigra</name>
    <dbReference type="NCBI Taxonomy" id="235986"/>
    <lineage>
        <taxon>Bacteria</taxon>
        <taxon>Bacillati</taxon>
        <taxon>Actinomycetota</taxon>
        <taxon>Actinomycetes</taxon>
        <taxon>Kitasatosporales</taxon>
        <taxon>Streptomycetaceae</taxon>
        <taxon>Actinacidiphila</taxon>
    </lineage>
</organism>
<keyword evidence="1" id="KW-1133">Transmembrane helix</keyword>
<evidence type="ECO:0000313" key="2">
    <source>
        <dbReference type="EMBL" id="SNS04149.1"/>
    </source>
</evidence>
<name>A0A239B8T0_9ACTN</name>
<dbReference type="AlphaFoldDB" id="A0A239B8T0"/>
<evidence type="ECO:0000313" key="3">
    <source>
        <dbReference type="Proteomes" id="UP000198280"/>
    </source>
</evidence>